<dbReference type="Gene3D" id="3.30.300.30">
    <property type="match status" value="1"/>
</dbReference>
<organism evidence="3 4">
    <name type="scientific">Kutzneria viridogrisea</name>
    <dbReference type="NCBI Taxonomy" id="47990"/>
    <lineage>
        <taxon>Bacteria</taxon>
        <taxon>Bacillati</taxon>
        <taxon>Actinomycetota</taxon>
        <taxon>Actinomycetes</taxon>
        <taxon>Pseudonocardiales</taxon>
        <taxon>Pseudonocardiaceae</taxon>
        <taxon>Kutzneria</taxon>
    </lineage>
</organism>
<dbReference type="InterPro" id="IPR000873">
    <property type="entry name" value="AMP-dep_synth/lig_dom"/>
</dbReference>
<dbReference type="PANTHER" id="PTHR43767:SF7">
    <property type="entry name" value="MEDIUM_LONG-CHAIN-FATTY-ACID--COA LIGASE FADD8"/>
    <property type="match status" value="1"/>
</dbReference>
<dbReference type="InterPro" id="IPR020845">
    <property type="entry name" value="AMP-binding_CS"/>
</dbReference>
<dbReference type="PROSITE" id="PS00455">
    <property type="entry name" value="AMP_BINDING"/>
    <property type="match status" value="1"/>
</dbReference>
<feature type="domain" description="AMP-binding enzyme C-terminal" evidence="2">
    <location>
        <begin position="425"/>
        <end position="500"/>
    </location>
</feature>
<sequence length="510" mass="54291">MTSSTAGATGSANYVETILRGLSRDSDHIAFHLEDGSTISHGEFGELVHRIAHTLSDHGIRSGSTVALLSANRPEILATRYAANLLGARIVYLYEGLAVEVQSAIVSDVDTDILVADNRLAARAAEIVAEVPVKALLTLGPASTGSDLLALAAAADSSPVPPHPVAPGDTWSVRHTGGTTGHPKGILMPSGGYRAMLEHQATAQGADVVYLISTTLAHGAGNLADGVFAAGGTIVLHERFAPAQVLADIERHRVTDLFLLPPLLYRVLDDPASASTDTSSLRRFLYFGCAASPTRIGQALDRFGPILFQIYGQSEAGGISMLTEADHQRPELLDSVGRPIPGVEVAIRDEQGNDLPVGQTGEICVRSAMTSAGYWRNPELTAQVWRDGWVHTGDVGHLDEQGYLRLTSRLKDMIIVVGGHVYPVEVEEALLGHPGIAEAAVYGVRAEDAAELVHAAVVPRPGHTLTEQEVREHVASQLGALYTPHHVEFLDRIPLTDAGKPDKKVLRARH</sequence>
<dbReference type="RefSeq" id="WP_025359162.1">
    <property type="nucleotide sequence ID" value="NZ_BAAABQ010000046.1"/>
</dbReference>
<keyword evidence="4" id="KW-1185">Reference proteome</keyword>
<comment type="caution">
    <text evidence="3">The sequence shown here is derived from an EMBL/GenBank/DDBJ whole genome shotgun (WGS) entry which is preliminary data.</text>
</comment>
<evidence type="ECO:0000313" key="3">
    <source>
        <dbReference type="EMBL" id="MBA8923212.1"/>
    </source>
</evidence>
<dbReference type="EC" id="6.2.1.-" evidence="3"/>
<dbReference type="Proteomes" id="UP000517916">
    <property type="component" value="Unassembled WGS sequence"/>
</dbReference>
<feature type="domain" description="AMP-dependent synthetase/ligase" evidence="1">
    <location>
        <begin position="24"/>
        <end position="375"/>
    </location>
</feature>
<dbReference type="PANTHER" id="PTHR43767">
    <property type="entry name" value="LONG-CHAIN-FATTY-ACID--COA LIGASE"/>
    <property type="match status" value="1"/>
</dbReference>
<name>A0ABR6B8Z5_9PSEU</name>
<reference evidence="3 4" key="1">
    <citation type="submission" date="2020-08" db="EMBL/GenBank/DDBJ databases">
        <title>Genomic Encyclopedia of Archaeal and Bacterial Type Strains, Phase II (KMG-II): from individual species to whole genera.</title>
        <authorList>
            <person name="Goeker M."/>
        </authorList>
    </citation>
    <scope>NUCLEOTIDE SEQUENCE [LARGE SCALE GENOMIC DNA]</scope>
    <source>
        <strain evidence="3 4">DSM 43850</strain>
    </source>
</reference>
<dbReference type="SUPFAM" id="SSF56801">
    <property type="entry name" value="Acetyl-CoA synthetase-like"/>
    <property type="match status" value="1"/>
</dbReference>
<evidence type="ECO:0000313" key="4">
    <source>
        <dbReference type="Proteomes" id="UP000517916"/>
    </source>
</evidence>
<evidence type="ECO:0000259" key="2">
    <source>
        <dbReference type="Pfam" id="PF13193"/>
    </source>
</evidence>
<accession>A0ABR6B8Z5</accession>
<dbReference type="GO" id="GO:0016874">
    <property type="term" value="F:ligase activity"/>
    <property type="evidence" value="ECO:0007669"/>
    <property type="project" value="UniProtKB-KW"/>
</dbReference>
<evidence type="ECO:0000259" key="1">
    <source>
        <dbReference type="Pfam" id="PF00501"/>
    </source>
</evidence>
<dbReference type="Gene3D" id="3.40.50.12780">
    <property type="entry name" value="N-terminal domain of ligase-like"/>
    <property type="match status" value="1"/>
</dbReference>
<protein>
    <submittedName>
        <fullName evidence="3">Fatty-acyl-CoA synthase</fullName>
        <ecNumber evidence="3">6.2.1.-</ecNumber>
    </submittedName>
</protein>
<dbReference type="InterPro" id="IPR050237">
    <property type="entry name" value="ATP-dep_AMP-bd_enzyme"/>
</dbReference>
<dbReference type="InterPro" id="IPR025110">
    <property type="entry name" value="AMP-bd_C"/>
</dbReference>
<dbReference type="InterPro" id="IPR042099">
    <property type="entry name" value="ANL_N_sf"/>
</dbReference>
<proteinExistence type="predicted"/>
<keyword evidence="3" id="KW-0436">Ligase</keyword>
<dbReference type="Pfam" id="PF13193">
    <property type="entry name" value="AMP-binding_C"/>
    <property type="match status" value="1"/>
</dbReference>
<dbReference type="EMBL" id="JACJID010000001">
    <property type="protein sequence ID" value="MBA8923212.1"/>
    <property type="molecule type" value="Genomic_DNA"/>
</dbReference>
<dbReference type="InterPro" id="IPR045851">
    <property type="entry name" value="AMP-bd_C_sf"/>
</dbReference>
<dbReference type="Pfam" id="PF00501">
    <property type="entry name" value="AMP-binding"/>
    <property type="match status" value="1"/>
</dbReference>
<gene>
    <name evidence="3" type="ORF">BC739_000409</name>
</gene>